<dbReference type="Proteomes" id="UP001165122">
    <property type="component" value="Unassembled WGS sequence"/>
</dbReference>
<sequence>MASNISLTTLLYDCEILPENVKDLNSGDCRHLRPFLGDGILCVKDFIYWMTDRTPHEGLEMDVGGYRKFFRVVEGDVGVWFEEHSTVIKKCELPEEVRVIQGSKFRGDVRVKREAKEEGKEETKS</sequence>
<name>A0A9W7AUG6_9STRA</name>
<evidence type="ECO:0000313" key="1">
    <source>
        <dbReference type="EMBL" id="GMH75727.1"/>
    </source>
</evidence>
<keyword evidence="2" id="KW-1185">Reference proteome</keyword>
<dbReference type="AlphaFoldDB" id="A0A9W7AUG6"/>
<gene>
    <name evidence="1" type="ORF">TrLO_g559</name>
</gene>
<dbReference type="EMBL" id="BRXW01000734">
    <property type="protein sequence ID" value="GMH75727.1"/>
    <property type="molecule type" value="Genomic_DNA"/>
</dbReference>
<comment type="caution">
    <text evidence="1">The sequence shown here is derived from an EMBL/GenBank/DDBJ whole genome shotgun (WGS) entry which is preliminary data.</text>
</comment>
<reference evidence="2" key="1">
    <citation type="journal article" date="2023" name="Commun. Biol.">
        <title>Genome analysis of Parmales, the sister group of diatoms, reveals the evolutionary specialization of diatoms from phago-mixotrophs to photoautotrophs.</title>
        <authorList>
            <person name="Ban H."/>
            <person name="Sato S."/>
            <person name="Yoshikawa S."/>
            <person name="Yamada K."/>
            <person name="Nakamura Y."/>
            <person name="Ichinomiya M."/>
            <person name="Sato N."/>
            <person name="Blanc-Mathieu R."/>
            <person name="Endo H."/>
            <person name="Kuwata A."/>
            <person name="Ogata H."/>
        </authorList>
    </citation>
    <scope>NUCLEOTIDE SEQUENCE [LARGE SCALE GENOMIC DNA]</scope>
    <source>
        <strain evidence="2">NIES 3700</strain>
    </source>
</reference>
<accession>A0A9W7AUG6</accession>
<evidence type="ECO:0000313" key="2">
    <source>
        <dbReference type="Proteomes" id="UP001165122"/>
    </source>
</evidence>
<organism evidence="1 2">
    <name type="scientific">Triparma laevis f. longispina</name>
    <dbReference type="NCBI Taxonomy" id="1714387"/>
    <lineage>
        <taxon>Eukaryota</taxon>
        <taxon>Sar</taxon>
        <taxon>Stramenopiles</taxon>
        <taxon>Ochrophyta</taxon>
        <taxon>Bolidophyceae</taxon>
        <taxon>Parmales</taxon>
        <taxon>Triparmaceae</taxon>
        <taxon>Triparma</taxon>
    </lineage>
</organism>
<protein>
    <submittedName>
        <fullName evidence="1">Uncharacterized protein</fullName>
    </submittedName>
</protein>
<dbReference type="OrthoDB" id="198323at2759"/>
<proteinExistence type="predicted"/>